<dbReference type="PANTHER" id="PTHR45080">
    <property type="entry name" value="CONTACTIN 5"/>
    <property type="match status" value="1"/>
</dbReference>
<dbReference type="PANTHER" id="PTHR45080:SF8">
    <property type="entry name" value="IG-LIKE DOMAIN-CONTAINING PROTEIN"/>
    <property type="match status" value="1"/>
</dbReference>
<dbReference type="SUPFAM" id="SSF48726">
    <property type="entry name" value="Immunoglobulin"/>
    <property type="match status" value="2"/>
</dbReference>
<dbReference type="EMBL" id="BEZZ01001778">
    <property type="protein sequence ID" value="GCC20444.1"/>
    <property type="molecule type" value="Genomic_DNA"/>
</dbReference>
<protein>
    <recommendedName>
        <fullName evidence="4">Ig-like domain-containing protein</fullName>
    </recommendedName>
</protein>
<dbReference type="Pfam" id="PF13927">
    <property type="entry name" value="Ig_3"/>
    <property type="match status" value="1"/>
</dbReference>
<evidence type="ECO:0000256" key="1">
    <source>
        <dbReference type="ARBA" id="ARBA00022729"/>
    </source>
</evidence>
<dbReference type="GO" id="GO:0005886">
    <property type="term" value="C:plasma membrane"/>
    <property type="evidence" value="ECO:0007669"/>
    <property type="project" value="TreeGrafter"/>
</dbReference>
<dbReference type="PROSITE" id="PS50835">
    <property type="entry name" value="IG_LIKE"/>
    <property type="match status" value="2"/>
</dbReference>
<dbReference type="Proteomes" id="UP000287033">
    <property type="component" value="Unassembled WGS sequence"/>
</dbReference>
<keyword evidence="2" id="KW-1015">Disulfide bond</keyword>
<dbReference type="Gene3D" id="2.60.40.10">
    <property type="entry name" value="Immunoglobulins"/>
    <property type="match status" value="2"/>
</dbReference>
<sequence>MIQYHGDNRLTAAVGLGSRPQWGWEAGCSGAGKQAAVGLGTGRNGAGAGHSEAGNRLQWWAGSSGAGNRPQWGWEQATVGLGAGRWGWSRLQWDWGRLQWWAGCSGAGTSRSGAGNRPQWGWEQAAVGLGTGRSGAGSRPQWGWEQAAGRSEAGAGSRPQWGWEQAAGRSEAGAGGGRSGAGSRPQAAVRLGLEEAAVGLGSRPQWGWEQAAVGLGTGRSGAGSRPQWGWEQAAVGLGTGRSGAGKQAAVGLGSRPQWGWEQAAMGLGSRPQWCWEHAAVGLEFVLNPTNLTVSLGLNAQIRCRLKGFTEPPSIVWVKDGEELRSADFINIHVGEDEFLSNIRLVDVQQTDMGWYWCVATVNGVHTNSKKAFLAVEGLPYITVQPQDTIVFKNTPFNLTCAAIGRPEPTEIVWMMGDVLVEGTRKESPSVLTLKVLPAKPIMVRVSNKTATNASISWTVTFDGFSKLQNCTAQVRSDTPRSRAQIKLVPFGRNG</sequence>
<dbReference type="GO" id="GO:0050808">
    <property type="term" value="P:synapse organization"/>
    <property type="evidence" value="ECO:0007669"/>
    <property type="project" value="TreeGrafter"/>
</dbReference>
<keyword evidence="6" id="KW-1185">Reference proteome</keyword>
<feature type="region of interest" description="Disordered" evidence="3">
    <location>
        <begin position="129"/>
        <end position="186"/>
    </location>
</feature>
<proteinExistence type="predicted"/>
<feature type="domain" description="Ig-like" evidence="4">
    <location>
        <begin position="282"/>
        <end position="374"/>
    </location>
</feature>
<evidence type="ECO:0000313" key="6">
    <source>
        <dbReference type="Proteomes" id="UP000287033"/>
    </source>
</evidence>
<dbReference type="InterPro" id="IPR007110">
    <property type="entry name" value="Ig-like_dom"/>
</dbReference>
<dbReference type="OrthoDB" id="4062651at2759"/>
<comment type="caution">
    <text evidence="5">The sequence shown here is derived from an EMBL/GenBank/DDBJ whole genome shotgun (WGS) entry which is preliminary data.</text>
</comment>
<dbReference type="InterPro" id="IPR013098">
    <property type="entry name" value="Ig_I-set"/>
</dbReference>
<dbReference type="InterPro" id="IPR013783">
    <property type="entry name" value="Ig-like_fold"/>
</dbReference>
<gene>
    <name evidence="5" type="ORF">chiPu_0019004</name>
</gene>
<reference evidence="5 6" key="1">
    <citation type="journal article" date="2018" name="Nat. Ecol. Evol.">
        <title>Shark genomes provide insights into elasmobranch evolution and the origin of vertebrates.</title>
        <authorList>
            <person name="Hara Y"/>
            <person name="Yamaguchi K"/>
            <person name="Onimaru K"/>
            <person name="Kadota M"/>
            <person name="Koyanagi M"/>
            <person name="Keeley SD"/>
            <person name="Tatsumi K"/>
            <person name="Tanaka K"/>
            <person name="Motone F"/>
            <person name="Kageyama Y"/>
            <person name="Nozu R"/>
            <person name="Adachi N"/>
            <person name="Nishimura O"/>
            <person name="Nakagawa R"/>
            <person name="Tanegashima C"/>
            <person name="Kiyatake I"/>
            <person name="Matsumoto R"/>
            <person name="Murakumo K"/>
            <person name="Nishida K"/>
            <person name="Terakita A"/>
            <person name="Kuratani S"/>
            <person name="Sato K"/>
            <person name="Hyodo S Kuraku.S."/>
        </authorList>
    </citation>
    <scope>NUCLEOTIDE SEQUENCE [LARGE SCALE GENOMIC DNA]</scope>
</reference>
<evidence type="ECO:0000256" key="3">
    <source>
        <dbReference type="SAM" id="MobiDB-lite"/>
    </source>
</evidence>
<dbReference type="InterPro" id="IPR036179">
    <property type="entry name" value="Ig-like_dom_sf"/>
</dbReference>
<dbReference type="GO" id="GO:0007156">
    <property type="term" value="P:homophilic cell adhesion via plasma membrane adhesion molecules"/>
    <property type="evidence" value="ECO:0007669"/>
    <property type="project" value="TreeGrafter"/>
</dbReference>
<dbReference type="AlphaFoldDB" id="A0A401RQL2"/>
<organism evidence="5 6">
    <name type="scientific">Chiloscyllium punctatum</name>
    <name type="common">Brownbanded bambooshark</name>
    <name type="synonym">Hemiscyllium punctatum</name>
    <dbReference type="NCBI Taxonomy" id="137246"/>
    <lineage>
        <taxon>Eukaryota</taxon>
        <taxon>Metazoa</taxon>
        <taxon>Chordata</taxon>
        <taxon>Craniata</taxon>
        <taxon>Vertebrata</taxon>
        <taxon>Chondrichthyes</taxon>
        <taxon>Elasmobranchii</taxon>
        <taxon>Galeomorphii</taxon>
        <taxon>Galeoidea</taxon>
        <taxon>Orectolobiformes</taxon>
        <taxon>Hemiscylliidae</taxon>
        <taxon>Chiloscyllium</taxon>
    </lineage>
</organism>
<dbReference type="GO" id="GO:0008046">
    <property type="term" value="F:axon guidance receptor activity"/>
    <property type="evidence" value="ECO:0007669"/>
    <property type="project" value="TreeGrafter"/>
</dbReference>
<dbReference type="InterPro" id="IPR003599">
    <property type="entry name" value="Ig_sub"/>
</dbReference>
<feature type="domain" description="Ig-like" evidence="4">
    <location>
        <begin position="379"/>
        <end position="414"/>
    </location>
</feature>
<evidence type="ECO:0000256" key="2">
    <source>
        <dbReference type="ARBA" id="ARBA00023157"/>
    </source>
</evidence>
<feature type="compositionally biased region" description="Low complexity" evidence="3">
    <location>
        <begin position="147"/>
        <end position="158"/>
    </location>
</feature>
<dbReference type="STRING" id="137246.A0A401RQL2"/>
<dbReference type="GO" id="GO:0030424">
    <property type="term" value="C:axon"/>
    <property type="evidence" value="ECO:0007669"/>
    <property type="project" value="TreeGrafter"/>
</dbReference>
<evidence type="ECO:0000313" key="5">
    <source>
        <dbReference type="EMBL" id="GCC20444.1"/>
    </source>
</evidence>
<dbReference type="InterPro" id="IPR050958">
    <property type="entry name" value="Cell_Adh-Cytoskel_Orgn"/>
</dbReference>
<name>A0A401RQL2_CHIPU</name>
<dbReference type="SMART" id="SM00409">
    <property type="entry name" value="IG"/>
    <property type="match status" value="1"/>
</dbReference>
<evidence type="ECO:0000259" key="4">
    <source>
        <dbReference type="PROSITE" id="PS50835"/>
    </source>
</evidence>
<accession>A0A401RQL2</accession>
<keyword evidence="1" id="KW-0732">Signal</keyword>
<dbReference type="GO" id="GO:0043025">
    <property type="term" value="C:neuronal cell body"/>
    <property type="evidence" value="ECO:0007669"/>
    <property type="project" value="TreeGrafter"/>
</dbReference>
<dbReference type="Pfam" id="PF07679">
    <property type="entry name" value="I-set"/>
    <property type="match status" value="1"/>
</dbReference>